<reference evidence="2" key="1">
    <citation type="submission" date="2017-09" db="EMBL/GenBank/DDBJ databases">
        <title>Depth-based differentiation of microbial function through sediment-hosted aquifers and enrichment of novel symbionts in the deep terrestrial subsurface.</title>
        <authorList>
            <person name="Probst A.J."/>
            <person name="Ladd B."/>
            <person name="Jarett J.K."/>
            <person name="Geller-Mcgrath D.E."/>
            <person name="Sieber C.M.K."/>
            <person name="Emerson J.B."/>
            <person name="Anantharaman K."/>
            <person name="Thomas B.C."/>
            <person name="Malmstrom R."/>
            <person name="Stieglmeier M."/>
            <person name="Klingl A."/>
            <person name="Woyke T."/>
            <person name="Ryan C.M."/>
            <person name="Banfield J.F."/>
        </authorList>
    </citation>
    <scope>NUCLEOTIDE SEQUENCE [LARGE SCALE GENOMIC DNA]</scope>
</reference>
<dbReference type="AlphaFoldDB" id="A0A2H0V2Y2"/>
<sequence length="500" mass="55815">MFQYLEKFKKLPADLQSVVSSPQAMKTIDELEEKHGIELDVLAIKIMVKEISWNGLENFLAREHNLSPEEAGRLVEELEQKIFTPARDYLGINATAPAPSTAGRPVVVNEPVRQASVPVPAPAVKNEQTPFKIKSVKLSKEDINKVIPARIASAAAPIKEPELDPGGSVISAIDEIMMEAANLAGISQKDGDRIRRLKNVIKIFIKGVRDKFDTEEALIKPLAAGGLALSKEQAGKIINLAEKERKHRVPKKLISQPLRSPLDSLFEVQDVDYDFNSFKKPGAAAQSGPVEDKSFRELIAENQSRPDIGAKTKEDDDQTKLFQNRTRPLVISPEKIKEAEEKVEAKKKNAALISRQAEITKGKDLLVHVRRPIISFDKNKPRLDDIIKPISRLQGPVEELANMNIINFRRLSADPEAAAGRLKNKIDLLEEESFTKRQQGVNAWQHSPIYKMYIDLGRQSIDNSRPVEELIKEKGSAGDKNILTIEEFNAILELNKALRV</sequence>
<evidence type="ECO:0000313" key="2">
    <source>
        <dbReference type="Proteomes" id="UP000228626"/>
    </source>
</evidence>
<dbReference type="EMBL" id="PFAR01000052">
    <property type="protein sequence ID" value="PIR92779.1"/>
    <property type="molecule type" value="Genomic_DNA"/>
</dbReference>
<proteinExistence type="predicted"/>
<comment type="caution">
    <text evidence="1">The sequence shown here is derived from an EMBL/GenBank/DDBJ whole genome shotgun (WGS) entry which is preliminary data.</text>
</comment>
<protein>
    <submittedName>
        <fullName evidence="1">Uncharacterized protein</fullName>
    </submittedName>
</protein>
<gene>
    <name evidence="1" type="ORF">COT99_04335</name>
</gene>
<accession>A0A2H0V2Y2</accession>
<dbReference type="Proteomes" id="UP000228626">
    <property type="component" value="Unassembled WGS sequence"/>
</dbReference>
<evidence type="ECO:0000313" key="1">
    <source>
        <dbReference type="EMBL" id="PIR92779.1"/>
    </source>
</evidence>
<organism evidence="1 2">
    <name type="scientific">Candidatus Falkowbacteria bacterium CG10_big_fil_rev_8_21_14_0_10_43_10</name>
    <dbReference type="NCBI Taxonomy" id="1974567"/>
    <lineage>
        <taxon>Bacteria</taxon>
        <taxon>Candidatus Falkowiibacteriota</taxon>
    </lineage>
</organism>
<name>A0A2H0V2Y2_9BACT</name>